<evidence type="ECO:0000313" key="1">
    <source>
        <dbReference type="EMBL" id="MCF2498612.1"/>
    </source>
</evidence>
<dbReference type="InterPro" id="IPR008551">
    <property type="entry name" value="TANGO2"/>
</dbReference>
<reference evidence="1" key="1">
    <citation type="submission" date="2022-01" db="EMBL/GenBank/DDBJ databases">
        <title>Novel species in genus Dyadobacter.</title>
        <authorList>
            <person name="Ma C."/>
        </authorList>
    </citation>
    <scope>NUCLEOTIDE SEQUENCE</scope>
    <source>
        <strain evidence="1">CY357</strain>
    </source>
</reference>
<name>A0A9X1QDR9_9BACT</name>
<protein>
    <submittedName>
        <fullName evidence="1">NRDE family protein</fullName>
    </submittedName>
</protein>
<dbReference type="RefSeq" id="WP_235177652.1">
    <property type="nucleotide sequence ID" value="NZ_JAKFFV010000005.1"/>
</dbReference>
<proteinExistence type="predicted"/>
<accession>A0A9X1QDR9</accession>
<dbReference type="AlphaFoldDB" id="A0A9X1QDR9"/>
<comment type="caution">
    <text evidence="1">The sequence shown here is derived from an EMBL/GenBank/DDBJ whole genome shotgun (WGS) entry which is preliminary data.</text>
</comment>
<evidence type="ECO:0000313" key="2">
    <source>
        <dbReference type="Proteomes" id="UP001139411"/>
    </source>
</evidence>
<dbReference type="EMBL" id="JAKFFV010000005">
    <property type="protein sequence ID" value="MCF2498612.1"/>
    <property type="molecule type" value="Genomic_DNA"/>
</dbReference>
<organism evidence="1 2">
    <name type="scientific">Dyadobacter chenhuakuii</name>
    <dbReference type="NCBI Taxonomy" id="2909339"/>
    <lineage>
        <taxon>Bacteria</taxon>
        <taxon>Pseudomonadati</taxon>
        <taxon>Bacteroidota</taxon>
        <taxon>Cytophagia</taxon>
        <taxon>Cytophagales</taxon>
        <taxon>Spirosomataceae</taxon>
        <taxon>Dyadobacter</taxon>
    </lineage>
</organism>
<sequence length="234" mass="26494">MCTVTYIWANGRAIITSNRDEHVNRPASLSPQSYIVHGKRLTFPKDPQAGGTWFVTDEAANVGVLLNGAAVRHISRGSYVKSRGLVLLDIIAGSSPIETWHAYNLTGIEPFTIILMQQGKKLYQLRWDFIQKEILVLDATENHIWSSSTLYSKEIQEERKEWLAAFVAGKEDIDAEDMKHFHMYAGNGNEENGLIINRNDIMKTFSITQTVIEQNKAALFHYDLLEEASFPTHL</sequence>
<gene>
    <name evidence="1" type="ORF">L0661_09855</name>
</gene>
<dbReference type="Pfam" id="PF05742">
    <property type="entry name" value="TANGO2"/>
    <property type="match status" value="1"/>
</dbReference>
<dbReference type="Proteomes" id="UP001139411">
    <property type="component" value="Unassembled WGS sequence"/>
</dbReference>